<organism evidence="3 4">
    <name type="scientific">Spirosoma radiotolerans</name>
    <dbReference type="NCBI Taxonomy" id="1379870"/>
    <lineage>
        <taxon>Bacteria</taxon>
        <taxon>Pseudomonadati</taxon>
        <taxon>Bacteroidota</taxon>
        <taxon>Cytophagia</taxon>
        <taxon>Cytophagales</taxon>
        <taxon>Cytophagaceae</taxon>
        <taxon>Spirosoma</taxon>
    </lineage>
</organism>
<dbReference type="AlphaFoldDB" id="A0A0E3V6B3"/>
<sequence length="260" mass="29540">MTKVLQVQLYDAGLPSAVQDIIQQCQPTATRQNKCVSATGAHGLVTAFKEPEFKSVLDSFYWNLPDGMPGVWVGKLKGAKQMTRCYGPDFFKYVFESSADKSIKHFLCGGQEGVAEELKQAVGRKFGNYQVAGTFCPPFREMSDQEFQALGEQINRSGANIVWIGLSTPKQERFARRLAQWVDVNFIVTVGAAFDFHTDRVKQAPSWMQRMSLEWLFRLMSEPKRLYKRYLEIVPLFIILNVKEFFSPIKQTTASANQQL</sequence>
<dbReference type="Proteomes" id="UP000033054">
    <property type="component" value="Chromosome"/>
</dbReference>
<reference evidence="3 4" key="1">
    <citation type="journal article" date="2014" name="Curr. Microbiol.">
        <title>Spirosoma radiotolerans sp. nov., a gamma-radiation-resistant bacterium isolated from gamma ray-irradiated soil.</title>
        <authorList>
            <person name="Lee J.J."/>
            <person name="Srinivasan S."/>
            <person name="Lim S."/>
            <person name="Joe M."/>
            <person name="Im S."/>
            <person name="Bae S.I."/>
            <person name="Park K.R."/>
            <person name="Han J.H."/>
            <person name="Park S.H."/>
            <person name="Joo B.M."/>
            <person name="Park S.J."/>
            <person name="Kim M.K."/>
        </authorList>
    </citation>
    <scope>NUCLEOTIDE SEQUENCE [LARGE SCALE GENOMIC DNA]</scope>
    <source>
        <strain evidence="3 4">DG5A</strain>
    </source>
</reference>
<keyword evidence="4" id="KW-1185">Reference proteome</keyword>
<dbReference type="PATRIC" id="fig|1379870.5.peg.1110"/>
<keyword evidence="1" id="KW-0328">Glycosyltransferase</keyword>
<gene>
    <name evidence="3" type="ORF">SD10_05105</name>
</gene>
<proteinExistence type="predicted"/>
<name>A0A0E3V6B3_9BACT</name>
<dbReference type="Pfam" id="PF03808">
    <property type="entry name" value="Glyco_tran_WecG"/>
    <property type="match status" value="1"/>
</dbReference>
<protein>
    <submittedName>
        <fullName evidence="3">Glycosyl transferase</fullName>
    </submittedName>
</protein>
<dbReference type="PANTHER" id="PTHR34136:SF1">
    <property type="entry name" value="UDP-N-ACETYL-D-MANNOSAMINURONIC ACID TRANSFERASE"/>
    <property type="match status" value="1"/>
</dbReference>
<dbReference type="HOGENOM" id="CLU_063203_0_1_10"/>
<dbReference type="EMBL" id="CP010429">
    <property type="protein sequence ID" value="AKD54381.1"/>
    <property type="molecule type" value="Genomic_DNA"/>
</dbReference>
<dbReference type="KEGG" id="srd:SD10_05105"/>
<dbReference type="GO" id="GO:0016758">
    <property type="term" value="F:hexosyltransferase activity"/>
    <property type="evidence" value="ECO:0007669"/>
    <property type="project" value="TreeGrafter"/>
</dbReference>
<dbReference type="NCBIfam" id="TIGR00696">
    <property type="entry name" value="wecG_tagA_cpsF"/>
    <property type="match status" value="1"/>
</dbReference>
<evidence type="ECO:0000256" key="2">
    <source>
        <dbReference type="ARBA" id="ARBA00022679"/>
    </source>
</evidence>
<dbReference type="InterPro" id="IPR004629">
    <property type="entry name" value="WecG_TagA_CpsF"/>
</dbReference>
<dbReference type="STRING" id="1379870.SD10_05105"/>
<accession>A0A0E3V6B3</accession>
<keyword evidence="2 3" id="KW-0808">Transferase</keyword>
<dbReference type="RefSeq" id="WP_046375977.1">
    <property type="nucleotide sequence ID" value="NZ_CP010429.1"/>
</dbReference>
<dbReference type="PANTHER" id="PTHR34136">
    <property type="match status" value="1"/>
</dbReference>
<evidence type="ECO:0000256" key="1">
    <source>
        <dbReference type="ARBA" id="ARBA00022676"/>
    </source>
</evidence>
<evidence type="ECO:0000313" key="3">
    <source>
        <dbReference type="EMBL" id="AKD54381.1"/>
    </source>
</evidence>
<evidence type="ECO:0000313" key="4">
    <source>
        <dbReference type="Proteomes" id="UP000033054"/>
    </source>
</evidence>
<dbReference type="OrthoDB" id="9771846at2"/>
<dbReference type="CDD" id="cd06533">
    <property type="entry name" value="Glyco_transf_WecG_TagA"/>
    <property type="match status" value="1"/>
</dbReference>